<name>A0A0B7B5H4_9EUPU</name>
<dbReference type="AlphaFoldDB" id="A0A0B7B5H4"/>
<evidence type="ECO:0000313" key="2">
    <source>
        <dbReference type="EMBL" id="CEK88605.1"/>
    </source>
</evidence>
<sequence>TFLSYELAKKSQTYFWWGTTDPSMPDFLVKDVNRSNKSKMIYHIMNQKLIKVECKEQWGENGGCRPQKKPTCQVSLQKQTIYTQDSIQDTTD</sequence>
<evidence type="ECO:0000313" key="1">
    <source>
        <dbReference type="EMBL" id="CEK88604.1"/>
    </source>
</evidence>
<organism evidence="1">
    <name type="scientific">Arion vulgaris</name>
    <dbReference type="NCBI Taxonomy" id="1028688"/>
    <lineage>
        <taxon>Eukaryota</taxon>
        <taxon>Metazoa</taxon>
        <taxon>Spiralia</taxon>
        <taxon>Lophotrochozoa</taxon>
        <taxon>Mollusca</taxon>
        <taxon>Gastropoda</taxon>
        <taxon>Heterobranchia</taxon>
        <taxon>Euthyneura</taxon>
        <taxon>Panpulmonata</taxon>
        <taxon>Eupulmonata</taxon>
        <taxon>Stylommatophora</taxon>
        <taxon>Helicina</taxon>
        <taxon>Arionoidea</taxon>
        <taxon>Arionidae</taxon>
        <taxon>Arion</taxon>
    </lineage>
</organism>
<accession>A0A0B7B5H4</accession>
<protein>
    <submittedName>
        <fullName evidence="1">Uncharacterized protein</fullName>
    </submittedName>
</protein>
<dbReference type="EMBL" id="HACG01041739">
    <property type="protein sequence ID" value="CEK88604.1"/>
    <property type="molecule type" value="Transcribed_RNA"/>
</dbReference>
<dbReference type="EMBL" id="HACG01041740">
    <property type="protein sequence ID" value="CEK88605.1"/>
    <property type="molecule type" value="Transcribed_RNA"/>
</dbReference>
<gene>
    <name evidence="1" type="primary">ORF166119</name>
    <name evidence="2" type="synonym">ORF166122</name>
</gene>
<reference evidence="1" key="1">
    <citation type="submission" date="2014-12" db="EMBL/GenBank/DDBJ databases">
        <title>Insight into the proteome of Arion vulgaris.</title>
        <authorList>
            <person name="Aradska J."/>
            <person name="Bulat T."/>
            <person name="Smidak R."/>
            <person name="Sarate P."/>
            <person name="Gangsoo J."/>
            <person name="Sialana F."/>
            <person name="Bilban M."/>
            <person name="Lubec G."/>
        </authorList>
    </citation>
    <scope>NUCLEOTIDE SEQUENCE</scope>
    <source>
        <tissue evidence="1">Skin</tissue>
    </source>
</reference>
<proteinExistence type="predicted"/>
<feature type="non-terminal residue" evidence="1">
    <location>
        <position position="1"/>
    </location>
</feature>